<dbReference type="EMBL" id="MHCV01000037">
    <property type="protein sequence ID" value="OGY27225.1"/>
    <property type="molecule type" value="Genomic_DNA"/>
</dbReference>
<organism evidence="6 7">
    <name type="scientific">Candidatus Woykebacteria bacterium RIFCSPHIGHO2_01_FULL_39_12</name>
    <dbReference type="NCBI Taxonomy" id="1802599"/>
    <lineage>
        <taxon>Bacteria</taxon>
        <taxon>Candidatus Woykeibacteriota</taxon>
    </lineage>
</organism>
<sequence length="539" mass="60019">MERLPILKSVVKWFPIYAVFIFLFGFLLALYALLYFQPPGVPLRAADYVENLPKDQVRIGVDSITGLYPNIPFANETLSLNSGIFEGLTAIRQGRVQPSLAESWTNPDPLTWRIKLRSNVKFHSGQILKASDVRYTIEEAKKNEDWVSSFIAARVDSVKVVDDSTVELKTAKPDPTLLHWMVFLFILSEEQVKKDGLDKASGTGPYKVSSFSKEEAVLEANTGYWDGVPKVKKLIYTAFKDEESLVRGLEDGKIDISFVIEKVFDEGIKNKGLRIIPASNSGLGYIGFDATSIKAKYVSSEKNPFADVKVRKAILLALDAEKLLKDAGSENAALSQFATEDLVGFNSQLKRPAPNKIEAKKLLGEAGFPDGFEVTLDTADFAKKIPEQIKLQLAEVGVMVKLNVVAESEDFYNKLFSGDTSFYYLNYVADTIDSTDLLNSFIHTVDKKTGKGSNNMTAYSNEKIDKLLDRASAEFDSRQRAKIISQVHAEVMDELPLVPIDKTIVFFIVRDDVSFKPAPFGFIFGFELSGRQKASNTTQ</sequence>
<keyword evidence="4" id="KW-0812">Transmembrane</keyword>
<comment type="similarity">
    <text evidence="1">Belongs to the bacterial solute-binding protein 5 family.</text>
</comment>
<evidence type="ECO:0000256" key="3">
    <source>
        <dbReference type="ARBA" id="ARBA00022729"/>
    </source>
</evidence>
<feature type="domain" description="Solute-binding protein family 5" evidence="5">
    <location>
        <begin position="96"/>
        <end position="446"/>
    </location>
</feature>
<dbReference type="PANTHER" id="PTHR30290:SF9">
    <property type="entry name" value="OLIGOPEPTIDE-BINDING PROTEIN APPA"/>
    <property type="match status" value="1"/>
</dbReference>
<dbReference type="GO" id="GO:0042597">
    <property type="term" value="C:periplasmic space"/>
    <property type="evidence" value="ECO:0007669"/>
    <property type="project" value="UniProtKB-ARBA"/>
</dbReference>
<proteinExistence type="inferred from homology"/>
<name>A0A1G1WHN0_9BACT</name>
<gene>
    <name evidence="6" type="ORF">A2864_01730</name>
</gene>
<feature type="transmembrane region" description="Helical" evidence="4">
    <location>
        <begin position="12"/>
        <end position="36"/>
    </location>
</feature>
<accession>A0A1G1WHN0</accession>
<keyword evidence="2" id="KW-0813">Transport</keyword>
<dbReference type="InterPro" id="IPR000914">
    <property type="entry name" value="SBP_5_dom"/>
</dbReference>
<evidence type="ECO:0000259" key="5">
    <source>
        <dbReference type="Pfam" id="PF00496"/>
    </source>
</evidence>
<dbReference type="Gene3D" id="3.40.190.10">
    <property type="entry name" value="Periplasmic binding protein-like II"/>
    <property type="match status" value="1"/>
</dbReference>
<reference evidence="6 7" key="1">
    <citation type="journal article" date="2016" name="Nat. Commun.">
        <title>Thousands of microbial genomes shed light on interconnected biogeochemical processes in an aquifer system.</title>
        <authorList>
            <person name="Anantharaman K."/>
            <person name="Brown C.T."/>
            <person name="Hug L.A."/>
            <person name="Sharon I."/>
            <person name="Castelle C.J."/>
            <person name="Probst A.J."/>
            <person name="Thomas B.C."/>
            <person name="Singh A."/>
            <person name="Wilkins M.J."/>
            <person name="Karaoz U."/>
            <person name="Brodie E.L."/>
            <person name="Williams K.H."/>
            <person name="Hubbard S.S."/>
            <person name="Banfield J.F."/>
        </authorList>
    </citation>
    <scope>NUCLEOTIDE SEQUENCE [LARGE SCALE GENOMIC DNA]</scope>
</reference>
<keyword evidence="3" id="KW-0732">Signal</keyword>
<evidence type="ECO:0000256" key="4">
    <source>
        <dbReference type="SAM" id="Phobius"/>
    </source>
</evidence>
<protein>
    <recommendedName>
        <fullName evidence="5">Solute-binding protein family 5 domain-containing protein</fullName>
    </recommendedName>
</protein>
<dbReference type="Gene3D" id="3.10.105.10">
    <property type="entry name" value="Dipeptide-binding Protein, Domain 3"/>
    <property type="match status" value="1"/>
</dbReference>
<dbReference type="GO" id="GO:0043190">
    <property type="term" value="C:ATP-binding cassette (ABC) transporter complex"/>
    <property type="evidence" value="ECO:0007669"/>
    <property type="project" value="InterPro"/>
</dbReference>
<evidence type="ECO:0000313" key="7">
    <source>
        <dbReference type="Proteomes" id="UP000177900"/>
    </source>
</evidence>
<dbReference type="AlphaFoldDB" id="A0A1G1WHN0"/>
<dbReference type="SUPFAM" id="SSF53850">
    <property type="entry name" value="Periplasmic binding protein-like II"/>
    <property type="match status" value="1"/>
</dbReference>
<dbReference type="GO" id="GO:0015833">
    <property type="term" value="P:peptide transport"/>
    <property type="evidence" value="ECO:0007669"/>
    <property type="project" value="TreeGrafter"/>
</dbReference>
<evidence type="ECO:0000256" key="1">
    <source>
        <dbReference type="ARBA" id="ARBA00005695"/>
    </source>
</evidence>
<keyword evidence="4" id="KW-0472">Membrane</keyword>
<dbReference type="PIRSF" id="PIRSF002741">
    <property type="entry name" value="MppA"/>
    <property type="match status" value="1"/>
</dbReference>
<keyword evidence="4" id="KW-1133">Transmembrane helix</keyword>
<evidence type="ECO:0000256" key="2">
    <source>
        <dbReference type="ARBA" id="ARBA00022448"/>
    </source>
</evidence>
<dbReference type="GO" id="GO:1904680">
    <property type="term" value="F:peptide transmembrane transporter activity"/>
    <property type="evidence" value="ECO:0007669"/>
    <property type="project" value="TreeGrafter"/>
</dbReference>
<dbReference type="InterPro" id="IPR039424">
    <property type="entry name" value="SBP_5"/>
</dbReference>
<dbReference type="PANTHER" id="PTHR30290">
    <property type="entry name" value="PERIPLASMIC BINDING COMPONENT OF ABC TRANSPORTER"/>
    <property type="match status" value="1"/>
</dbReference>
<comment type="caution">
    <text evidence="6">The sequence shown here is derived from an EMBL/GenBank/DDBJ whole genome shotgun (WGS) entry which is preliminary data.</text>
</comment>
<dbReference type="Proteomes" id="UP000177900">
    <property type="component" value="Unassembled WGS sequence"/>
</dbReference>
<dbReference type="Pfam" id="PF00496">
    <property type="entry name" value="SBP_bac_5"/>
    <property type="match status" value="1"/>
</dbReference>
<evidence type="ECO:0000313" key="6">
    <source>
        <dbReference type="EMBL" id="OGY27225.1"/>
    </source>
</evidence>
<dbReference type="InterPro" id="IPR030678">
    <property type="entry name" value="Peptide/Ni-bd"/>
</dbReference>